<dbReference type="Proteomes" id="UP000000495">
    <property type="component" value="Chromosome"/>
</dbReference>
<evidence type="ECO:0000313" key="1">
    <source>
        <dbReference type="EMBL" id="CCB85736.1"/>
    </source>
</evidence>
<reference key="1">
    <citation type="journal article" date="2011" name="Mol. Biol. Evol.">
        <title>Unity in variety -- the pan-genome of the Chlamydiae.</title>
        <authorList>
            <person name="Collingro A."/>
            <person name="Tischler P."/>
            <person name="Weinmaier T."/>
            <person name="Penz T."/>
            <person name="Heinz E."/>
            <person name="Brunham R.C."/>
            <person name="Read T.D."/>
            <person name="Bavoil P.M."/>
            <person name="Sachse K."/>
            <person name="Kahane S."/>
            <person name="Friedman M.G."/>
            <person name="Rattei T."/>
            <person name="Myers G.S.A."/>
            <person name="Horn M."/>
        </authorList>
    </citation>
    <scope>NUCLEOTIDE SEQUENCE</scope>
    <source>
        <strain>UV7</strain>
    </source>
</reference>
<gene>
    <name evidence="1" type="ordered locus">PUV_07860</name>
</gene>
<dbReference type="KEGG" id="puv:PUV_07860"/>
<keyword evidence="2" id="KW-1185">Reference proteome</keyword>
<protein>
    <submittedName>
        <fullName evidence="1">Uncharacterized protein</fullName>
    </submittedName>
</protein>
<organism evidence="1 2">
    <name type="scientific">Parachlamydia acanthamoebae (strain UV7)</name>
    <dbReference type="NCBI Taxonomy" id="765952"/>
    <lineage>
        <taxon>Bacteria</taxon>
        <taxon>Pseudomonadati</taxon>
        <taxon>Chlamydiota</taxon>
        <taxon>Chlamydiia</taxon>
        <taxon>Parachlamydiales</taxon>
        <taxon>Parachlamydiaceae</taxon>
        <taxon>Parachlamydia</taxon>
    </lineage>
</organism>
<name>F8KXZ9_PARAV</name>
<dbReference type="EMBL" id="FR872580">
    <property type="protein sequence ID" value="CCB85736.1"/>
    <property type="molecule type" value="Genomic_DNA"/>
</dbReference>
<dbReference type="RefSeq" id="WP_013924571.1">
    <property type="nucleotide sequence ID" value="NC_015702.1"/>
</dbReference>
<dbReference type="AlphaFoldDB" id="F8KXZ9"/>
<reference evidence="1 2" key="2">
    <citation type="journal article" date="2011" name="Mol. Biol. Evol.">
        <title>Unity in variety--the pan-genome of the Chlamydiae.</title>
        <authorList>
            <person name="Collingro A."/>
            <person name="Tischler P."/>
            <person name="Weinmaier T."/>
            <person name="Penz T."/>
            <person name="Heinz E."/>
            <person name="Brunham R.C."/>
            <person name="Read T.D."/>
            <person name="Bavoil P.M."/>
            <person name="Sachse K."/>
            <person name="Kahane S."/>
            <person name="Friedman M.G."/>
            <person name="Rattei T."/>
            <person name="Myers G.S."/>
            <person name="Horn M."/>
        </authorList>
    </citation>
    <scope>NUCLEOTIDE SEQUENCE [LARGE SCALE GENOMIC DNA]</scope>
    <source>
        <strain evidence="2">UV7</strain>
    </source>
</reference>
<sequence>MSFSFYPTLIGGRVNIQVPDAVNKYQSTSETPIGKFPKVVSVQAYSKDSWWGKFKVLISQAERFKDDNGNEYILNMRSLGKALQLTEGQELSKINARTKMAAFKRFFPEAKVRTLEMVVEKCKIAAQSQAEQINKLKELESKKSIIALCKKHPILNTNLKFIINFRIKIKEGDVIRVNFYLKPNGGVVMSNFGQKACVTNREELTNAYCFVADLYLENEVYYINLKKDTAVHIETIDTWTAKSNQQEIDKQYENALAVIASCK</sequence>
<dbReference type="HOGENOM" id="CLU_1057063_0_0_0"/>
<accession>F8KXZ9</accession>
<evidence type="ECO:0000313" key="2">
    <source>
        <dbReference type="Proteomes" id="UP000000495"/>
    </source>
</evidence>
<proteinExistence type="predicted"/>